<dbReference type="GO" id="GO:0000226">
    <property type="term" value="P:microtubule cytoskeleton organization"/>
    <property type="evidence" value="ECO:0007669"/>
    <property type="project" value="TreeGrafter"/>
</dbReference>
<dbReference type="GO" id="GO:0005938">
    <property type="term" value="C:cell cortex"/>
    <property type="evidence" value="ECO:0007669"/>
    <property type="project" value="TreeGrafter"/>
</dbReference>
<dbReference type="GO" id="GO:0030010">
    <property type="term" value="P:establishment of cell polarity"/>
    <property type="evidence" value="ECO:0007669"/>
    <property type="project" value="TreeGrafter"/>
</dbReference>
<dbReference type="AlphaFoldDB" id="R0KBR7"/>
<evidence type="ECO:0000313" key="3">
    <source>
        <dbReference type="Proteomes" id="UP000296049"/>
    </source>
</evidence>
<dbReference type="EMBL" id="KB742539">
    <property type="protein sequence ID" value="EOB07312.1"/>
    <property type="molecule type" value="Genomic_DNA"/>
</dbReference>
<feature type="domain" description="PDZ" evidence="1">
    <location>
        <begin position="1"/>
        <end position="68"/>
    </location>
</feature>
<evidence type="ECO:0000313" key="2">
    <source>
        <dbReference type="EMBL" id="EOB07312.1"/>
    </source>
</evidence>
<dbReference type="PANTHER" id="PTHR16484">
    <property type="entry name" value="PARTITIONING DEFECTIVE 3 RELATED"/>
    <property type="match status" value="1"/>
</dbReference>
<dbReference type="GO" id="GO:0045197">
    <property type="term" value="P:establishment or maintenance of epithelial cell apical/basal polarity"/>
    <property type="evidence" value="ECO:0007669"/>
    <property type="project" value="TreeGrafter"/>
</dbReference>
<dbReference type="Proteomes" id="UP000296049">
    <property type="component" value="Unassembled WGS sequence"/>
</dbReference>
<dbReference type="GO" id="GO:0016324">
    <property type="term" value="C:apical plasma membrane"/>
    <property type="evidence" value="ECO:0007669"/>
    <property type="project" value="TreeGrafter"/>
</dbReference>
<dbReference type="InterPro" id="IPR052213">
    <property type="entry name" value="PAR3"/>
</dbReference>
<evidence type="ECO:0000259" key="1">
    <source>
        <dbReference type="PROSITE" id="PS50106"/>
    </source>
</evidence>
<dbReference type="CDD" id="cd23058">
    <property type="entry name" value="PDZ2_Par3-like"/>
    <property type="match status" value="1"/>
</dbReference>
<dbReference type="FunFam" id="2.30.42.10:FF:000011">
    <property type="entry name" value="partitioning defective 3 homolog isoform X1"/>
    <property type="match status" value="1"/>
</dbReference>
<dbReference type="PANTHER" id="PTHR16484:SF10">
    <property type="entry name" value="PARTITIONING DEFECTIVE 3 HOMOLOG"/>
    <property type="match status" value="1"/>
</dbReference>
<dbReference type="GO" id="GO:0035091">
    <property type="term" value="F:phosphatidylinositol binding"/>
    <property type="evidence" value="ECO:0007669"/>
    <property type="project" value="TreeGrafter"/>
</dbReference>
<dbReference type="GO" id="GO:0043296">
    <property type="term" value="C:apical junction complex"/>
    <property type="evidence" value="ECO:0007669"/>
    <property type="project" value="TreeGrafter"/>
</dbReference>
<sequence>GTEGLGFSITSRDVPIGGSAPIYVKNILPRGAAIQDGRLKAGDRLIEVNGVDLTGKTQEEVVSLLRSTKMGGTVSLQIFRQEETFHPRELVRKIERS</sequence>
<dbReference type="PROSITE" id="PS50106">
    <property type="entry name" value="PDZ"/>
    <property type="match status" value="1"/>
</dbReference>
<accession>R0KBR7</accession>
<reference evidence="3" key="1">
    <citation type="journal article" date="2013" name="Nat. Genet.">
        <title>The duck genome and transcriptome provide insight into an avian influenza virus reservoir species.</title>
        <authorList>
            <person name="Huang Y."/>
            <person name="Li Y."/>
            <person name="Burt D.W."/>
            <person name="Chen H."/>
            <person name="Zhang Y."/>
            <person name="Qian W."/>
            <person name="Kim H."/>
            <person name="Gan S."/>
            <person name="Zhao Y."/>
            <person name="Li J."/>
            <person name="Yi K."/>
            <person name="Feng H."/>
            <person name="Zhu P."/>
            <person name="Li B."/>
            <person name="Liu Q."/>
            <person name="Fairley S."/>
            <person name="Magor K.E."/>
            <person name="Du Z."/>
            <person name="Hu X."/>
            <person name="Goodman L."/>
            <person name="Tafer H."/>
            <person name="Vignal A."/>
            <person name="Lee T."/>
            <person name="Kim K.W."/>
            <person name="Sheng Z."/>
            <person name="An Y."/>
            <person name="Searle S."/>
            <person name="Herrero J."/>
            <person name="Groenen M.A."/>
            <person name="Crooijmans R.P."/>
            <person name="Faraut T."/>
            <person name="Cai Q."/>
            <person name="Webster R.G."/>
            <person name="Aldridge J.R."/>
            <person name="Warren W.C."/>
            <person name="Bartschat S."/>
            <person name="Kehr S."/>
            <person name="Marz M."/>
            <person name="Stadler P.F."/>
            <person name="Smith J."/>
            <person name="Kraus R.H."/>
            <person name="Zhao Y."/>
            <person name="Ren L."/>
            <person name="Fei J."/>
            <person name="Morisson M."/>
            <person name="Kaiser P."/>
            <person name="Griffin D.K."/>
            <person name="Rao M."/>
            <person name="Pitel F."/>
            <person name="Wang J."/>
            <person name="Li N."/>
        </authorList>
    </citation>
    <scope>NUCLEOTIDE SEQUENCE [LARGE SCALE GENOMIC DNA]</scope>
</reference>
<dbReference type="Pfam" id="PF00595">
    <property type="entry name" value="PDZ"/>
    <property type="match status" value="1"/>
</dbReference>
<dbReference type="GO" id="GO:0007155">
    <property type="term" value="P:cell adhesion"/>
    <property type="evidence" value="ECO:0007669"/>
    <property type="project" value="TreeGrafter"/>
</dbReference>
<dbReference type="SMART" id="SM00228">
    <property type="entry name" value="PDZ"/>
    <property type="match status" value="1"/>
</dbReference>
<proteinExistence type="predicted"/>
<dbReference type="Gene3D" id="2.30.42.10">
    <property type="match status" value="1"/>
</dbReference>
<gene>
    <name evidence="2" type="ORF">Anapl_07665</name>
</gene>
<organism evidence="2 3">
    <name type="scientific">Anas platyrhynchos</name>
    <name type="common">Mallard</name>
    <name type="synonym">Anas boschas</name>
    <dbReference type="NCBI Taxonomy" id="8839"/>
    <lineage>
        <taxon>Eukaryota</taxon>
        <taxon>Metazoa</taxon>
        <taxon>Chordata</taxon>
        <taxon>Craniata</taxon>
        <taxon>Vertebrata</taxon>
        <taxon>Euteleostomi</taxon>
        <taxon>Archelosauria</taxon>
        <taxon>Archosauria</taxon>
        <taxon>Dinosauria</taxon>
        <taxon>Saurischia</taxon>
        <taxon>Theropoda</taxon>
        <taxon>Coelurosauria</taxon>
        <taxon>Aves</taxon>
        <taxon>Neognathae</taxon>
        <taxon>Galloanserae</taxon>
        <taxon>Anseriformes</taxon>
        <taxon>Anatidae</taxon>
        <taxon>Anatinae</taxon>
        <taxon>Anas</taxon>
    </lineage>
</organism>
<dbReference type="SUPFAM" id="SSF50156">
    <property type="entry name" value="PDZ domain-like"/>
    <property type="match status" value="1"/>
</dbReference>
<feature type="non-terminal residue" evidence="2">
    <location>
        <position position="1"/>
    </location>
</feature>
<dbReference type="InterPro" id="IPR036034">
    <property type="entry name" value="PDZ_sf"/>
</dbReference>
<dbReference type="GO" id="GO:0005912">
    <property type="term" value="C:adherens junction"/>
    <property type="evidence" value="ECO:0007669"/>
    <property type="project" value="TreeGrafter"/>
</dbReference>
<name>R0KBR7_ANAPL</name>
<dbReference type="InterPro" id="IPR001478">
    <property type="entry name" value="PDZ"/>
</dbReference>
<protein>
    <submittedName>
        <fullName evidence="2">Partitioning-defective 3-like protein</fullName>
    </submittedName>
</protein>
<dbReference type="GO" id="GO:0008104">
    <property type="term" value="P:intracellular protein localization"/>
    <property type="evidence" value="ECO:0007669"/>
    <property type="project" value="TreeGrafter"/>
</dbReference>
<keyword evidence="3" id="KW-1185">Reference proteome</keyword>
<dbReference type="GO" id="GO:0051660">
    <property type="term" value="P:establishment of centrosome localization"/>
    <property type="evidence" value="ECO:0007669"/>
    <property type="project" value="TreeGrafter"/>
</dbReference>